<comment type="cofactor">
    <cofactor evidence="1">
        <name>Zn(2+)</name>
        <dbReference type="ChEBI" id="CHEBI:29105"/>
    </cofactor>
</comment>
<name>A0A9R1U0I2_9HYME</name>
<dbReference type="RefSeq" id="XP_011303158.1">
    <property type="nucleotide sequence ID" value="XM_011304856.1"/>
</dbReference>
<comment type="similarity">
    <text evidence="3">Belongs to the peptidase M13 family.</text>
</comment>
<dbReference type="Gene3D" id="3.40.390.10">
    <property type="entry name" value="Collagenase (Catalytic Domain)"/>
    <property type="match status" value="1"/>
</dbReference>
<dbReference type="AlphaFoldDB" id="A0A9R1U0I2"/>
<evidence type="ECO:0000256" key="7">
    <source>
        <dbReference type="ARBA" id="ARBA00022833"/>
    </source>
</evidence>
<dbReference type="PRINTS" id="PR00786">
    <property type="entry name" value="NEPRILYSIN"/>
</dbReference>
<evidence type="ECO:0000256" key="2">
    <source>
        <dbReference type="ARBA" id="ARBA00004401"/>
    </source>
</evidence>
<dbReference type="InterPro" id="IPR018497">
    <property type="entry name" value="Peptidase_M13_C"/>
</dbReference>
<dbReference type="Pfam" id="PF05649">
    <property type="entry name" value="Peptidase_M13_N"/>
    <property type="match status" value="1"/>
</dbReference>
<feature type="domain" description="Peptidase M13 C-terminal" evidence="10">
    <location>
        <begin position="538"/>
        <end position="754"/>
    </location>
</feature>
<accession>A0A9R1U0I2</accession>
<feature type="signal peptide" evidence="9">
    <location>
        <begin position="1"/>
        <end position="18"/>
    </location>
</feature>
<keyword evidence="8" id="KW-0482">Metalloprotease</keyword>
<dbReference type="CDD" id="cd08662">
    <property type="entry name" value="M13"/>
    <property type="match status" value="1"/>
</dbReference>
<keyword evidence="12" id="KW-1185">Reference proteome</keyword>
<evidence type="ECO:0000256" key="1">
    <source>
        <dbReference type="ARBA" id="ARBA00001947"/>
    </source>
</evidence>
<dbReference type="PROSITE" id="PS51885">
    <property type="entry name" value="NEPRILYSIN"/>
    <property type="match status" value="1"/>
</dbReference>
<evidence type="ECO:0000256" key="9">
    <source>
        <dbReference type="SAM" id="SignalP"/>
    </source>
</evidence>
<dbReference type="SUPFAM" id="SSF55486">
    <property type="entry name" value="Metalloproteases ('zincins'), catalytic domain"/>
    <property type="match status" value="1"/>
</dbReference>
<dbReference type="Proteomes" id="UP000694866">
    <property type="component" value="Unplaced"/>
</dbReference>
<organism evidence="12 13">
    <name type="scientific">Fopius arisanus</name>
    <dbReference type="NCBI Taxonomy" id="64838"/>
    <lineage>
        <taxon>Eukaryota</taxon>
        <taxon>Metazoa</taxon>
        <taxon>Ecdysozoa</taxon>
        <taxon>Arthropoda</taxon>
        <taxon>Hexapoda</taxon>
        <taxon>Insecta</taxon>
        <taxon>Pterygota</taxon>
        <taxon>Neoptera</taxon>
        <taxon>Endopterygota</taxon>
        <taxon>Hymenoptera</taxon>
        <taxon>Apocrita</taxon>
        <taxon>Ichneumonoidea</taxon>
        <taxon>Braconidae</taxon>
        <taxon>Opiinae</taxon>
        <taxon>Fopius</taxon>
    </lineage>
</organism>
<evidence type="ECO:0000313" key="12">
    <source>
        <dbReference type="Proteomes" id="UP000694866"/>
    </source>
</evidence>
<dbReference type="Pfam" id="PF01431">
    <property type="entry name" value="Peptidase_M13"/>
    <property type="match status" value="1"/>
</dbReference>
<evidence type="ECO:0000259" key="11">
    <source>
        <dbReference type="Pfam" id="PF05649"/>
    </source>
</evidence>
<dbReference type="InterPro" id="IPR000718">
    <property type="entry name" value="Peptidase_M13"/>
</dbReference>
<protein>
    <submittedName>
        <fullName evidence="13">Membrane metallo-endopeptidase-like 1</fullName>
    </submittedName>
</protein>
<dbReference type="KEGG" id="fas:105266573"/>
<evidence type="ECO:0000256" key="8">
    <source>
        <dbReference type="ARBA" id="ARBA00023049"/>
    </source>
</evidence>
<dbReference type="InterPro" id="IPR024079">
    <property type="entry name" value="MetalloPept_cat_dom_sf"/>
</dbReference>
<evidence type="ECO:0000259" key="10">
    <source>
        <dbReference type="Pfam" id="PF01431"/>
    </source>
</evidence>
<sequence length="785" mass="91133">MALRLIGILLVVSAAVFAKNFEVRGFPGFEEYDGDIAGLFYDSGNERDEKKEEARVCETDACKILGKEFLSSMNKSIDPCENFYDYVCGAMNPDIIPPYEDSWGRTEMFQFTVHKRIKGILESEPEPSDILPVRQAKKMYRACMDLEARENRGIKPLESIIMRTGGWPMIMDPEEWYDGDLSWQEIEMNYFHIDGKFSFYKIDPSWWRAMHSEKLEKEIIMEPADLPLEKKLPYAYHNFTEDALKEFSGVIKKVAKVFIEHNGAAVTDEMLKKDIDALMDFHTKLYEVINDNSEISISTIEEFIKEYNEKLSDLSEREKINFKNIFEILLGMENIKVDDSIQLSIISSTYYTNLTILLKETPLRTVVNYIHWNFVSKMMFYTTKEMSEIFMTLVKKESGVEKTRPRWLECVENIKMEHASSYAFVEKYFDKKTEKAATEMTENIRLEMESQIDKSNWLDDTAKELSKDKLRSMKVLIGFPDWYRNRTAVMNSYKGLKVGYDYFENVLNFEKYKRREILRYLKAKKEHEPWDIEPVVVNALYGPEENLINIPAADFQPPLFTPNLPDNINYGLVGCIVGHEMGHGFDDSGIKLGKDGNETKLSDEMIELYYKRAECFLDQFNGYWGVTEGDYDDETPGYGRGSMGRKTRGENIADTTGLHTVFEAYRNLREKKGKPEEKLPGFEDYTDDQMFFISFAATWCQVVTPKHAEMMKHHDVHSPGHLRVIGALSNTNDFARAFQCPEGSAMNPEDKCNIWKADEDFLADELNKSPCDRRKRSSRWALHGW</sequence>
<reference evidence="13" key="1">
    <citation type="submission" date="2025-08" db="UniProtKB">
        <authorList>
            <consortium name="RefSeq"/>
        </authorList>
    </citation>
    <scope>IDENTIFICATION</scope>
    <source>
        <strain evidence="13">USDA-PBARC FA_bdor</strain>
        <tissue evidence="13">Whole organism</tissue>
    </source>
</reference>
<evidence type="ECO:0000256" key="6">
    <source>
        <dbReference type="ARBA" id="ARBA00022801"/>
    </source>
</evidence>
<proteinExistence type="inferred from homology"/>
<keyword evidence="7" id="KW-0862">Zinc</keyword>
<keyword evidence="9" id="KW-0732">Signal</keyword>
<dbReference type="GO" id="GO:0046872">
    <property type="term" value="F:metal ion binding"/>
    <property type="evidence" value="ECO:0007669"/>
    <property type="project" value="UniProtKB-KW"/>
</dbReference>
<keyword evidence="4" id="KW-0645">Protease</keyword>
<dbReference type="GO" id="GO:0005886">
    <property type="term" value="C:plasma membrane"/>
    <property type="evidence" value="ECO:0007669"/>
    <property type="project" value="UniProtKB-SubCell"/>
</dbReference>
<evidence type="ECO:0000256" key="5">
    <source>
        <dbReference type="ARBA" id="ARBA00022723"/>
    </source>
</evidence>
<dbReference type="GO" id="GO:0016485">
    <property type="term" value="P:protein processing"/>
    <property type="evidence" value="ECO:0007669"/>
    <property type="project" value="TreeGrafter"/>
</dbReference>
<evidence type="ECO:0000256" key="3">
    <source>
        <dbReference type="ARBA" id="ARBA00007357"/>
    </source>
</evidence>
<evidence type="ECO:0000256" key="4">
    <source>
        <dbReference type="ARBA" id="ARBA00022670"/>
    </source>
</evidence>
<dbReference type="GeneID" id="105266573"/>
<gene>
    <name evidence="13" type="primary">LOC105266573</name>
</gene>
<dbReference type="PANTHER" id="PTHR11733">
    <property type="entry name" value="ZINC METALLOPROTEASE FAMILY M13 NEPRILYSIN-RELATED"/>
    <property type="match status" value="1"/>
</dbReference>
<evidence type="ECO:0000313" key="13">
    <source>
        <dbReference type="RefSeq" id="XP_011303158.1"/>
    </source>
</evidence>
<dbReference type="GO" id="GO:0004222">
    <property type="term" value="F:metalloendopeptidase activity"/>
    <property type="evidence" value="ECO:0007669"/>
    <property type="project" value="InterPro"/>
</dbReference>
<dbReference type="InterPro" id="IPR008753">
    <property type="entry name" value="Peptidase_M13_N"/>
</dbReference>
<feature type="chain" id="PRO_5040277752" evidence="9">
    <location>
        <begin position="19"/>
        <end position="785"/>
    </location>
</feature>
<dbReference type="Gene3D" id="1.10.1380.10">
    <property type="entry name" value="Neutral endopeptidase , domain2"/>
    <property type="match status" value="1"/>
</dbReference>
<dbReference type="PANTHER" id="PTHR11733:SF237">
    <property type="entry name" value="NEPRILYSIN-LIKE 4"/>
    <property type="match status" value="1"/>
</dbReference>
<dbReference type="OrthoDB" id="6475849at2759"/>
<comment type="subcellular location">
    <subcellularLocation>
        <location evidence="2">Cell membrane</location>
        <topology evidence="2">Single-pass type II membrane protein</topology>
    </subcellularLocation>
</comment>
<dbReference type="InterPro" id="IPR042089">
    <property type="entry name" value="Peptidase_M13_dom_2"/>
</dbReference>
<feature type="domain" description="Peptidase M13 N-terminal" evidence="11">
    <location>
        <begin position="79"/>
        <end position="480"/>
    </location>
</feature>
<keyword evidence="6" id="KW-0378">Hydrolase</keyword>
<keyword evidence="5" id="KW-0479">Metal-binding</keyword>